<evidence type="ECO:0000256" key="1">
    <source>
        <dbReference type="SAM" id="MobiDB-lite"/>
    </source>
</evidence>
<feature type="region of interest" description="Disordered" evidence="1">
    <location>
        <begin position="133"/>
        <end position="168"/>
    </location>
</feature>
<feature type="compositionally biased region" description="Acidic residues" evidence="1">
    <location>
        <begin position="742"/>
        <end position="751"/>
    </location>
</feature>
<name>A0A7S1UBN2_9STRA</name>
<feature type="compositionally biased region" description="Low complexity" evidence="1">
    <location>
        <begin position="134"/>
        <end position="144"/>
    </location>
</feature>
<proteinExistence type="predicted"/>
<accession>A0A7S1UBN2</accession>
<evidence type="ECO:0000313" key="2">
    <source>
        <dbReference type="EMBL" id="CAD9262069.1"/>
    </source>
</evidence>
<sequence>MSRRLGGDGLTSAKRGCCWHCQTCYYQYNRDHATKCDMCGTRAPKTRRGVRVNGRLCLVSCRSAVGSTGLHRLLITDVTEARPVMHDVPLEKGHEDVEESMTASVQKEFDEAQHLANLNRRVHRDDVVLDTRASSVSSGISSASPTRAGGRFDANGASSPVPSEPEGRNVSLFDQVMRDAQGLVYDAGIGQFVEKETIQKKIALEVEERKRRHRLPTDDMDAKARHRKREQEAVESEPLHGIDSEFEYVRFMQREKGAMTRKIKEAEYKKKQAESVDVDAFGMPSPAHSQQYDTWIGEKIYLPKEHTLYCALCCRIYEEHNLVGVVPFKAVVDWRSERDAPFDESDRRLQLSKIYDNVKLCVFCTQFFDDDFSKYLDYHRNATDIPDPVLELELKPEGEDDEEEAQRFVAAEESKPSAAVSQALSPIAPQSSRHSILTTRSTNFDDTANVPSQAQAPVTLRKKKKKKKKEAFDPAISKRLAALTGPHGAVAARKLLTTSLDDFRPQSALRHKMALESLRTRASQPLSMQQLGSELARVYGNPNKKIANSNNQKKKGGTTRRKAPSSEAPHSALPDVMDPRTRNPSMRNNHGYGGQLDGTEPEGADVSFRVEVDTGIESMKLADNLLGDVDSFIRQRGQDPTDAEDLTSQELEGFFSTIADMETIDMGIAKEGEEPPQVIEDSFGRPVRAKESARRRKKRSKKSKSSQQSLPRKATPLPGFAEVSKPSQVPEMPAIMEGPEAIVEEYEEDFHEEVQDFNGSMGSSKSTPALPQVTMRKKQPPPQTKAAEQRRKRRPGDKTGRAGPGRARPSPGGKKIMSQSARFASEKLPRGRGAQASQGKGARRNWREGRKQRPKQSSSFEA</sequence>
<feature type="region of interest" description="Disordered" evidence="1">
    <location>
        <begin position="672"/>
        <end position="862"/>
    </location>
</feature>
<feature type="compositionally biased region" description="Polar residues" evidence="1">
    <location>
        <begin position="757"/>
        <end position="769"/>
    </location>
</feature>
<organism evidence="2">
    <name type="scientific">Phaeomonas parva</name>
    <dbReference type="NCBI Taxonomy" id="124430"/>
    <lineage>
        <taxon>Eukaryota</taxon>
        <taxon>Sar</taxon>
        <taxon>Stramenopiles</taxon>
        <taxon>Ochrophyta</taxon>
        <taxon>Pinguiophyceae</taxon>
        <taxon>Pinguiochrysidales</taxon>
        <taxon>Pinguiochrysidaceae</taxon>
        <taxon>Phaeomonas</taxon>
    </lineage>
</organism>
<feature type="region of interest" description="Disordered" evidence="1">
    <location>
        <begin position="540"/>
        <end position="602"/>
    </location>
</feature>
<gene>
    <name evidence="2" type="ORF">PPAR1163_LOCUS20450</name>
</gene>
<feature type="compositionally biased region" description="Basic residues" evidence="1">
    <location>
        <begin position="552"/>
        <end position="563"/>
    </location>
</feature>
<dbReference type="AlphaFoldDB" id="A0A7S1UBN2"/>
<feature type="compositionally biased region" description="Low complexity" evidence="1">
    <location>
        <begin position="804"/>
        <end position="813"/>
    </location>
</feature>
<feature type="compositionally biased region" description="Basic residues" evidence="1">
    <location>
        <begin position="693"/>
        <end position="704"/>
    </location>
</feature>
<reference evidence="2" key="1">
    <citation type="submission" date="2021-01" db="EMBL/GenBank/DDBJ databases">
        <authorList>
            <person name="Corre E."/>
            <person name="Pelletier E."/>
            <person name="Niang G."/>
            <person name="Scheremetjew M."/>
            <person name="Finn R."/>
            <person name="Kale V."/>
            <person name="Holt S."/>
            <person name="Cochrane G."/>
            <person name="Meng A."/>
            <person name="Brown T."/>
            <person name="Cohen L."/>
        </authorList>
    </citation>
    <scope>NUCLEOTIDE SEQUENCE</scope>
    <source>
        <strain evidence="2">CCMP2877</strain>
    </source>
</reference>
<protein>
    <submittedName>
        <fullName evidence="2">Uncharacterized protein</fullName>
    </submittedName>
</protein>
<dbReference type="EMBL" id="HBGJ01032369">
    <property type="protein sequence ID" value="CAD9262069.1"/>
    <property type="molecule type" value="Transcribed_RNA"/>
</dbReference>